<dbReference type="SUPFAM" id="SSF52540">
    <property type="entry name" value="P-loop containing nucleoside triphosphate hydrolases"/>
    <property type="match status" value="1"/>
</dbReference>
<dbReference type="Proteomes" id="UP000076532">
    <property type="component" value="Unassembled WGS sequence"/>
</dbReference>
<feature type="coiled-coil region" evidence="1">
    <location>
        <begin position="205"/>
        <end position="255"/>
    </location>
</feature>
<feature type="domain" description="G" evidence="2">
    <location>
        <begin position="1"/>
        <end position="60"/>
    </location>
</feature>
<keyword evidence="1" id="KW-0175">Coiled coil</keyword>
<protein>
    <recommendedName>
        <fullName evidence="2">G domain-containing protein</fullName>
    </recommendedName>
</protein>
<name>A0A167WLC5_9AGAM</name>
<dbReference type="CDD" id="cd00882">
    <property type="entry name" value="Ras_like_GTPase"/>
    <property type="match status" value="1"/>
</dbReference>
<accession>A0A167WLC5</accession>
<reference evidence="3 4" key="1">
    <citation type="journal article" date="2016" name="Mol. Biol. Evol.">
        <title>Comparative Genomics of Early-Diverging Mushroom-Forming Fungi Provides Insights into the Origins of Lignocellulose Decay Capabilities.</title>
        <authorList>
            <person name="Nagy L.G."/>
            <person name="Riley R."/>
            <person name="Tritt A."/>
            <person name="Adam C."/>
            <person name="Daum C."/>
            <person name="Floudas D."/>
            <person name="Sun H."/>
            <person name="Yadav J.S."/>
            <person name="Pangilinan J."/>
            <person name="Larsson K.H."/>
            <person name="Matsuura K."/>
            <person name="Barry K."/>
            <person name="Labutti K."/>
            <person name="Kuo R."/>
            <person name="Ohm R.A."/>
            <person name="Bhattacharya S.S."/>
            <person name="Shirouzu T."/>
            <person name="Yoshinaga Y."/>
            <person name="Martin F.M."/>
            <person name="Grigoriev I.V."/>
            <person name="Hibbett D.S."/>
        </authorList>
    </citation>
    <scope>NUCLEOTIDE SEQUENCE [LARGE SCALE GENOMIC DNA]</scope>
    <source>
        <strain evidence="3 4">CBS 109695</strain>
    </source>
</reference>
<dbReference type="OrthoDB" id="8954335at2759"/>
<dbReference type="Pfam" id="PF01926">
    <property type="entry name" value="MMR_HSR1"/>
    <property type="match status" value="1"/>
</dbReference>
<evidence type="ECO:0000313" key="4">
    <source>
        <dbReference type="Proteomes" id="UP000076532"/>
    </source>
</evidence>
<dbReference type="Gene3D" id="3.40.50.300">
    <property type="entry name" value="P-loop containing nucleotide triphosphate hydrolases"/>
    <property type="match status" value="1"/>
</dbReference>
<evidence type="ECO:0000259" key="2">
    <source>
        <dbReference type="Pfam" id="PF01926"/>
    </source>
</evidence>
<dbReference type="InterPro" id="IPR006073">
    <property type="entry name" value="GTP-bd"/>
</dbReference>
<dbReference type="EMBL" id="KV417798">
    <property type="protein sequence ID" value="KZP06231.1"/>
    <property type="molecule type" value="Genomic_DNA"/>
</dbReference>
<dbReference type="GO" id="GO:0005525">
    <property type="term" value="F:GTP binding"/>
    <property type="evidence" value="ECO:0007669"/>
    <property type="project" value="InterPro"/>
</dbReference>
<evidence type="ECO:0000313" key="3">
    <source>
        <dbReference type="EMBL" id="KZP06231.1"/>
    </source>
</evidence>
<organism evidence="3 4">
    <name type="scientific">Athelia psychrophila</name>
    <dbReference type="NCBI Taxonomy" id="1759441"/>
    <lineage>
        <taxon>Eukaryota</taxon>
        <taxon>Fungi</taxon>
        <taxon>Dikarya</taxon>
        <taxon>Basidiomycota</taxon>
        <taxon>Agaricomycotina</taxon>
        <taxon>Agaricomycetes</taxon>
        <taxon>Agaricomycetidae</taxon>
        <taxon>Atheliales</taxon>
        <taxon>Atheliaceae</taxon>
        <taxon>Athelia</taxon>
    </lineage>
</organism>
<sequence length="279" mass="31604">MGPTGAGKSTFIEYATQQSGETVGHTLQSQTSEIRAVRTKHPYDQGQVIFVDTPGFDDTYRSDVEILSQIAGWFVKVYKEKIPLSAIIYLHRISDNRMARSPLKNLQLFASMCGHAALPDVVLATTMWSETPIDIGAQRERQLMSDYWADMVNHGCSVQRFRDSYDSAWKLVGILPTENQNIIISREIHDDKKRLNETSAGVRLNEELNKLIADQKNSARRLDEQAQMPDNVVLVEELQERKTEIEKKIGVVMAQLGTLKIPVRRKLRNFFVGARKTGI</sequence>
<gene>
    <name evidence="3" type="ORF">FIBSPDRAFT_764763</name>
</gene>
<evidence type="ECO:0000256" key="1">
    <source>
        <dbReference type="SAM" id="Coils"/>
    </source>
</evidence>
<dbReference type="InterPro" id="IPR027417">
    <property type="entry name" value="P-loop_NTPase"/>
</dbReference>
<dbReference type="STRING" id="436010.A0A167WLC5"/>
<proteinExistence type="predicted"/>
<dbReference type="AlphaFoldDB" id="A0A167WLC5"/>
<keyword evidence="4" id="KW-1185">Reference proteome</keyword>